<dbReference type="Pfam" id="PF14451">
    <property type="entry name" value="Ub-Mut7C"/>
    <property type="match status" value="1"/>
</dbReference>
<dbReference type="STRING" id="1499967.U27_07040"/>
<evidence type="ECO:0008006" key="5">
    <source>
        <dbReference type="Google" id="ProtNLM"/>
    </source>
</evidence>
<reference evidence="3 4" key="1">
    <citation type="journal article" date="2015" name="PeerJ">
        <title>First genomic representation of candidate bacterial phylum KSB3 points to enhanced environmental sensing as a trigger of wastewater bulking.</title>
        <authorList>
            <person name="Sekiguchi Y."/>
            <person name="Ohashi A."/>
            <person name="Parks D.H."/>
            <person name="Yamauchi T."/>
            <person name="Tyson G.W."/>
            <person name="Hugenholtz P."/>
        </authorList>
    </citation>
    <scope>NUCLEOTIDE SEQUENCE [LARGE SCALE GENOMIC DNA]</scope>
</reference>
<dbReference type="AlphaFoldDB" id="A0A081C647"/>
<accession>A0A081C647</accession>
<gene>
    <name evidence="3" type="ORF">U27_07040</name>
</gene>
<keyword evidence="4" id="KW-1185">Reference proteome</keyword>
<dbReference type="eggNOG" id="COG1656">
    <property type="taxonomic scope" value="Bacteria"/>
</dbReference>
<name>A0A081C647_VECG1</name>
<proteinExistence type="predicted"/>
<feature type="domain" description="Ubiquitin Mut7-C" evidence="2">
    <location>
        <begin position="2"/>
        <end position="81"/>
    </location>
</feature>
<dbReference type="InterPro" id="IPR027798">
    <property type="entry name" value="Ub_Mut7C"/>
</dbReference>
<evidence type="ECO:0000313" key="4">
    <source>
        <dbReference type="Proteomes" id="UP000030661"/>
    </source>
</evidence>
<feature type="domain" description="Mut7-C RNAse" evidence="1">
    <location>
        <begin position="96"/>
        <end position="238"/>
    </location>
</feature>
<dbReference type="HOGENOM" id="CLU_074576_0_0_0"/>
<dbReference type="InterPro" id="IPR016155">
    <property type="entry name" value="Mopterin_synth/thiamin_S_b"/>
</dbReference>
<dbReference type="Proteomes" id="UP000030661">
    <property type="component" value="Unassembled WGS sequence"/>
</dbReference>
<evidence type="ECO:0000313" key="3">
    <source>
        <dbReference type="EMBL" id="GAK60052.1"/>
    </source>
</evidence>
<evidence type="ECO:0000259" key="1">
    <source>
        <dbReference type="Pfam" id="PF01927"/>
    </source>
</evidence>
<dbReference type="SUPFAM" id="SSF54285">
    <property type="entry name" value="MoaD/ThiS"/>
    <property type="match status" value="1"/>
</dbReference>
<organism evidence="3 4">
    <name type="scientific">Vecturithrix granuli</name>
    <dbReference type="NCBI Taxonomy" id="1499967"/>
    <lineage>
        <taxon>Bacteria</taxon>
        <taxon>Candidatus Moduliflexota</taxon>
        <taxon>Candidatus Vecturitrichia</taxon>
        <taxon>Candidatus Vecturitrichales</taxon>
        <taxon>Candidatus Vecturitrichaceae</taxon>
        <taxon>Candidatus Vecturithrix</taxon>
    </lineage>
</organism>
<dbReference type="InterPro" id="IPR002782">
    <property type="entry name" value="Mut7-C_RNAse_dom"/>
</dbReference>
<dbReference type="PANTHER" id="PTHR39081:SF1">
    <property type="entry name" value="MUT7-C RNASE DOMAIN-CONTAINING PROTEIN"/>
    <property type="match status" value="1"/>
</dbReference>
<dbReference type="Pfam" id="PF01927">
    <property type="entry name" value="Mut7-C"/>
    <property type="match status" value="1"/>
</dbReference>
<dbReference type="PANTHER" id="PTHR39081">
    <property type="entry name" value="MUT7-C DOMAIN-CONTAINING PROTEIN"/>
    <property type="match status" value="1"/>
</dbReference>
<sequence length="253" mass="29825">MFQIFLRFYEELNDFLPEKWKKKEFSHFVAGGRSVKAVIESLGVPHTEVDLILVNHESVDFSYGVQPDDHISVYPVFEAFDIQPITRLRPKPLRETRFILDVHLGKLAIYLRFSGFDTLYQSDYNDKTLAQISAQDHRILLTRDRELLKRRMITHGYYVRATHPKRQLREVFARFHLSLSVPLVPRCTRCNGIPEPVSKAEIFDRLPPLTQQHFDEFFHCEVCDVLYWKGSHYQRMQVFLQAASIPEIDHDSF</sequence>
<evidence type="ECO:0000259" key="2">
    <source>
        <dbReference type="Pfam" id="PF14451"/>
    </source>
</evidence>
<protein>
    <recommendedName>
        <fullName evidence="5">Twitching motility protein PilT</fullName>
    </recommendedName>
</protein>
<dbReference type="EMBL" id="DF820471">
    <property type="protein sequence ID" value="GAK60052.1"/>
    <property type="molecule type" value="Genomic_DNA"/>
</dbReference>